<comment type="caution">
    <text evidence="2">The sequence shown here is derived from an EMBL/GenBank/DDBJ whole genome shotgun (WGS) entry which is preliminary data.</text>
</comment>
<organism evidence="2 3">
    <name type="scientific">Candidatus Marithioploca araucensis</name>
    <dbReference type="NCBI Taxonomy" id="70273"/>
    <lineage>
        <taxon>Bacteria</taxon>
        <taxon>Pseudomonadati</taxon>
        <taxon>Pseudomonadota</taxon>
        <taxon>Gammaproteobacteria</taxon>
        <taxon>Thiotrichales</taxon>
        <taxon>Thiotrichaceae</taxon>
        <taxon>Candidatus Marithioploca</taxon>
    </lineage>
</organism>
<keyword evidence="3" id="KW-1185">Reference proteome</keyword>
<dbReference type="EMBL" id="JAUCGM010000194">
    <property type="protein sequence ID" value="MDM8562546.1"/>
    <property type="molecule type" value="Genomic_DNA"/>
</dbReference>
<evidence type="ECO:0000256" key="1">
    <source>
        <dbReference type="SAM" id="Phobius"/>
    </source>
</evidence>
<keyword evidence="1" id="KW-0472">Membrane</keyword>
<dbReference type="Proteomes" id="UP001171945">
    <property type="component" value="Unassembled WGS sequence"/>
</dbReference>
<proteinExistence type="predicted"/>
<accession>A0ABT7VSR5</accession>
<name>A0ABT7VSR5_9GAMM</name>
<evidence type="ECO:0000313" key="2">
    <source>
        <dbReference type="EMBL" id="MDM8562546.1"/>
    </source>
</evidence>
<feature type="transmembrane region" description="Helical" evidence="1">
    <location>
        <begin position="599"/>
        <end position="618"/>
    </location>
</feature>
<feature type="non-terminal residue" evidence="2">
    <location>
        <position position="1"/>
    </location>
</feature>
<gene>
    <name evidence="2" type="ORF">QUF54_04250</name>
</gene>
<sequence>LETALNQIAEPAQLREHVITIELPDHKKLASLQQLGKQVHVIDHHQYSAEEVNTPLPSSLEQFAALLNHTLTPEEYEIAINDRDFLPGLSKAGVSLERVQSLRQQELELRGQVDNMQIAKELVTQQKRDLYDLQFILASEQYSGVMLEAVQWSSSEKDYVKAAEKHEPVELKATLVLYHTKQREDISKIMYAGPTKHREELRKLFADWDNDFEIWMGGGQHNCFLGAKRKNPFADVNGFVSQLLNITLHFGRPLRHYGCTFYLPLDLFLEEDLAKNRELPFSIAETVERHYLDTETPILGDEIDSTKGREKQAYLYFLPHLRDVIFDVEGSNNALDIEPIKHWRLHDNVIDEMTMELGTDDPMMAKLTDVSLYRYFNDTYLLAISIQPAIQLDIEKSSLHRDNTTWWHDLFFADETEFQQIANRQLHHWLHFTNQARIVYPSFIEQIDEKKFTPVTLKTAQEKIEFKHKDNISPVVLYLLQQFLSNVTESQLIQRLHYLPNDRMVVVSPAYGLAGQPLKPADMKRLFSLALYVDRASDTYDGLDGYAYEPKFVNELLEKDSLGRWIGLGNYSGCCGYANAYLGFGGFFNNVIAPSHIPYIYGRMLTLALFYQMALRHYNRRINYATKQLSEDEKTTEFQRLRKQFIRFTNSYWFREVTSQVQGIEIFNLQTQALELEAEYSLIKDEMERADEYSNALRSEESAKRSEELDKQVHKLTKISVRLAAVALVVSAVALLVAVVEAIS</sequence>
<keyword evidence="1" id="KW-1133">Transmembrane helix</keyword>
<reference evidence="2" key="1">
    <citation type="submission" date="2023-06" db="EMBL/GenBank/DDBJ databases">
        <title>Uncultivated large filamentous bacteria from sulfidic sediments reveal new species and different genomic features in energy metabolism and defense.</title>
        <authorList>
            <person name="Fonseca A."/>
        </authorList>
    </citation>
    <scope>NUCLEOTIDE SEQUENCE</scope>
    <source>
        <strain evidence="2">HSG4</strain>
    </source>
</reference>
<feature type="transmembrane region" description="Helical" evidence="1">
    <location>
        <begin position="721"/>
        <end position="743"/>
    </location>
</feature>
<protein>
    <submittedName>
        <fullName evidence="2">Uncharacterized protein</fullName>
    </submittedName>
</protein>
<evidence type="ECO:0000313" key="3">
    <source>
        <dbReference type="Proteomes" id="UP001171945"/>
    </source>
</evidence>
<keyword evidence="1" id="KW-0812">Transmembrane</keyword>